<dbReference type="SUPFAM" id="SSF53335">
    <property type="entry name" value="S-adenosyl-L-methionine-dependent methyltransferases"/>
    <property type="match status" value="1"/>
</dbReference>
<dbReference type="OrthoDB" id="73890at2759"/>
<accession>A0A5C3F332</accession>
<dbReference type="GO" id="GO:0032259">
    <property type="term" value="P:methylation"/>
    <property type="evidence" value="ECO:0007669"/>
    <property type="project" value="UniProtKB-KW"/>
</dbReference>
<dbReference type="InterPro" id="IPR029063">
    <property type="entry name" value="SAM-dependent_MTases_sf"/>
</dbReference>
<proteinExistence type="inferred from homology"/>
<evidence type="ECO:0000256" key="4">
    <source>
        <dbReference type="ARBA" id="ARBA00022490"/>
    </source>
</evidence>
<evidence type="ECO:0000313" key="8">
    <source>
        <dbReference type="EMBL" id="SPO37681.1"/>
    </source>
</evidence>
<keyword evidence="5 8" id="KW-0489">Methyltransferase</keyword>
<dbReference type="Pfam" id="PF01135">
    <property type="entry name" value="PCMT"/>
    <property type="match status" value="2"/>
</dbReference>
<evidence type="ECO:0000256" key="3">
    <source>
        <dbReference type="ARBA" id="ARBA00011890"/>
    </source>
</evidence>
<keyword evidence="9" id="KW-1185">Reference proteome</keyword>
<comment type="subcellular location">
    <subcellularLocation>
        <location evidence="1">Cytoplasm</location>
    </subcellularLocation>
</comment>
<keyword evidence="7" id="KW-0949">S-adenosyl-L-methionine</keyword>
<protein>
    <recommendedName>
        <fullName evidence="3">protein-L-isoaspartate(D-aspartate) O-methyltransferase</fullName>
        <ecNumber evidence="3">2.1.1.77</ecNumber>
    </recommendedName>
</protein>
<dbReference type="Proteomes" id="UP000323386">
    <property type="component" value="Unassembled WGS sequence"/>
</dbReference>
<name>A0A5C3F332_9BASI</name>
<sequence>MAWRSSGRTNSELVSNLVSTGIITSTPVARAMASVDRAHYVSQPSTAYFDTPQPIGYGATISAPHMHAHALQNLAPFLVAGNKVLDVGSGSGYCLAVFHHLVSPGSRGLSGAGDGAGDGDDKGIGDEATAATRGKVVGIEHIGELVDWSKDNLVKDGLKAALDAAEIQVFKGDGRMGRPDAGPFDAIHVGAASPQMPQALVDQLHAPGRMFIPVDSDQGYGQDVWQVDKDRHGNVHQTRLFGVNYVPLTDEHKQRR</sequence>
<dbReference type="AlphaFoldDB" id="A0A5C3F332"/>
<organism evidence="8 9">
    <name type="scientific">Pseudozyma flocculosa</name>
    <dbReference type="NCBI Taxonomy" id="84751"/>
    <lineage>
        <taxon>Eukaryota</taxon>
        <taxon>Fungi</taxon>
        <taxon>Dikarya</taxon>
        <taxon>Basidiomycota</taxon>
        <taxon>Ustilaginomycotina</taxon>
        <taxon>Ustilaginomycetes</taxon>
        <taxon>Ustilaginales</taxon>
        <taxon>Ustilaginaceae</taxon>
        <taxon>Pseudozyma</taxon>
    </lineage>
</organism>
<gene>
    <name evidence="8" type="ORF">PSFLO_03157</name>
</gene>
<keyword evidence="6 8" id="KW-0808">Transferase</keyword>
<evidence type="ECO:0000256" key="6">
    <source>
        <dbReference type="ARBA" id="ARBA00022679"/>
    </source>
</evidence>
<keyword evidence="4" id="KW-0963">Cytoplasm</keyword>
<dbReference type="Gene3D" id="3.40.50.150">
    <property type="entry name" value="Vaccinia Virus protein VP39"/>
    <property type="match status" value="1"/>
</dbReference>
<evidence type="ECO:0000256" key="2">
    <source>
        <dbReference type="ARBA" id="ARBA00005369"/>
    </source>
</evidence>
<dbReference type="InterPro" id="IPR000682">
    <property type="entry name" value="PCMT"/>
</dbReference>
<evidence type="ECO:0000256" key="1">
    <source>
        <dbReference type="ARBA" id="ARBA00004496"/>
    </source>
</evidence>
<evidence type="ECO:0000256" key="7">
    <source>
        <dbReference type="ARBA" id="ARBA00022691"/>
    </source>
</evidence>
<dbReference type="PANTHER" id="PTHR11579:SF0">
    <property type="entry name" value="PROTEIN-L-ISOASPARTATE(D-ASPARTATE) O-METHYLTRANSFERASE"/>
    <property type="match status" value="1"/>
</dbReference>
<dbReference type="GO" id="GO:0004719">
    <property type="term" value="F:protein-L-isoaspartate (D-aspartate) O-methyltransferase activity"/>
    <property type="evidence" value="ECO:0007669"/>
    <property type="project" value="UniProtKB-EC"/>
</dbReference>
<dbReference type="PANTHER" id="PTHR11579">
    <property type="entry name" value="PROTEIN-L-ISOASPARTATE O-METHYLTRANSFERASE"/>
    <property type="match status" value="1"/>
</dbReference>
<dbReference type="EC" id="2.1.1.77" evidence="3"/>
<evidence type="ECO:0000256" key="5">
    <source>
        <dbReference type="ARBA" id="ARBA00022603"/>
    </source>
</evidence>
<dbReference type="EMBL" id="OOIP01000007">
    <property type="protein sequence ID" value="SPO37681.1"/>
    <property type="molecule type" value="Genomic_DNA"/>
</dbReference>
<dbReference type="GO" id="GO:0005737">
    <property type="term" value="C:cytoplasm"/>
    <property type="evidence" value="ECO:0007669"/>
    <property type="project" value="UniProtKB-SubCell"/>
</dbReference>
<comment type="similarity">
    <text evidence="2">Belongs to the methyltransferase superfamily. L-isoaspartyl/D-aspartyl protein methyltransferase family.</text>
</comment>
<evidence type="ECO:0000313" key="9">
    <source>
        <dbReference type="Proteomes" id="UP000323386"/>
    </source>
</evidence>
<reference evidence="8 9" key="1">
    <citation type="submission" date="2018-03" db="EMBL/GenBank/DDBJ databases">
        <authorList>
            <person name="Guldener U."/>
        </authorList>
    </citation>
    <scope>NUCLEOTIDE SEQUENCE [LARGE SCALE GENOMIC DNA]</scope>
    <source>
        <strain evidence="8 9">DAOM196992</strain>
    </source>
</reference>